<keyword evidence="2" id="KW-0808">Transferase</keyword>
<evidence type="ECO:0000256" key="3">
    <source>
        <dbReference type="ARBA" id="ARBA00022801"/>
    </source>
</evidence>
<keyword evidence="4" id="KW-0443">Lipid metabolism</keyword>
<evidence type="ECO:0000313" key="7">
    <source>
        <dbReference type="Proteomes" id="UP001217089"/>
    </source>
</evidence>
<protein>
    <recommendedName>
        <fullName evidence="5">LRAT domain-containing protein</fullName>
    </recommendedName>
</protein>
<accession>A0ABQ9FZQ7</accession>
<dbReference type="PANTHER" id="PTHR13943:SF77">
    <property type="entry name" value="LRAT DOMAIN-CONTAINING PROTEIN"/>
    <property type="match status" value="1"/>
</dbReference>
<reference evidence="6 7" key="1">
    <citation type="submission" date="2022-12" db="EMBL/GenBank/DDBJ databases">
        <title>Chromosome-level genome of Tegillarca granosa.</title>
        <authorList>
            <person name="Kim J."/>
        </authorList>
    </citation>
    <scope>NUCLEOTIDE SEQUENCE [LARGE SCALE GENOMIC DNA]</scope>
    <source>
        <strain evidence="6">Teg-2019</strain>
        <tissue evidence="6">Adductor muscle</tissue>
    </source>
</reference>
<evidence type="ECO:0000256" key="1">
    <source>
        <dbReference type="ARBA" id="ARBA00007824"/>
    </source>
</evidence>
<dbReference type="PANTHER" id="PTHR13943">
    <property type="entry name" value="HRAS-LIKE SUPPRESSOR - RELATED"/>
    <property type="match status" value="1"/>
</dbReference>
<evidence type="ECO:0000256" key="2">
    <source>
        <dbReference type="ARBA" id="ARBA00022679"/>
    </source>
</evidence>
<organism evidence="6 7">
    <name type="scientific">Tegillarca granosa</name>
    <name type="common">Malaysian cockle</name>
    <name type="synonym">Anadara granosa</name>
    <dbReference type="NCBI Taxonomy" id="220873"/>
    <lineage>
        <taxon>Eukaryota</taxon>
        <taxon>Metazoa</taxon>
        <taxon>Spiralia</taxon>
        <taxon>Lophotrochozoa</taxon>
        <taxon>Mollusca</taxon>
        <taxon>Bivalvia</taxon>
        <taxon>Autobranchia</taxon>
        <taxon>Pteriomorphia</taxon>
        <taxon>Arcoida</taxon>
        <taxon>Arcoidea</taxon>
        <taxon>Arcidae</taxon>
        <taxon>Tegillarca</taxon>
    </lineage>
</organism>
<name>A0ABQ9FZQ7_TEGGR</name>
<dbReference type="PROSITE" id="PS51934">
    <property type="entry name" value="LRAT"/>
    <property type="match status" value="1"/>
</dbReference>
<dbReference type="Pfam" id="PF04970">
    <property type="entry name" value="LRAT"/>
    <property type="match status" value="1"/>
</dbReference>
<keyword evidence="7" id="KW-1185">Reference proteome</keyword>
<dbReference type="EMBL" id="JARBDR010000018">
    <property type="protein sequence ID" value="KAJ8321656.1"/>
    <property type="molecule type" value="Genomic_DNA"/>
</dbReference>
<comment type="similarity">
    <text evidence="1">Belongs to the H-rev107 family.</text>
</comment>
<comment type="caution">
    <text evidence="6">The sequence shown here is derived from an EMBL/GenBank/DDBJ whole genome shotgun (WGS) entry which is preliminary data.</text>
</comment>
<gene>
    <name evidence="6" type="ORF">KUTeg_000127</name>
</gene>
<dbReference type="InterPro" id="IPR051496">
    <property type="entry name" value="H-rev107_PLA/AT"/>
</dbReference>
<feature type="domain" description="LRAT" evidence="5">
    <location>
        <begin position="28"/>
        <end position="138"/>
    </location>
</feature>
<keyword evidence="3" id="KW-0378">Hydrolase</keyword>
<evidence type="ECO:0000259" key="5">
    <source>
        <dbReference type="PROSITE" id="PS51934"/>
    </source>
</evidence>
<evidence type="ECO:0000256" key="4">
    <source>
        <dbReference type="ARBA" id="ARBA00023098"/>
    </source>
</evidence>
<evidence type="ECO:0000313" key="6">
    <source>
        <dbReference type="EMBL" id="KAJ8321656.1"/>
    </source>
</evidence>
<sequence>MTNKSSDSNLVLTSFKKAGNLKAKQGDLIEIDRTIYSHWALYIGRGEVVHVACENLDDGATKAYIVKCRLVDLAGPGLVRVNNKYVAAKRRGLVSLKSRTVINNALSMVGQRVHFNWMNKNSEHYVTGWKYGVSWSDQSTMAKQAMTIFSSSMTGKMDDSVHTELSRSIKSLLRCKVSNPVTSQKSVTPQRNS</sequence>
<dbReference type="InterPro" id="IPR007053">
    <property type="entry name" value="LRAT_dom"/>
</dbReference>
<dbReference type="Proteomes" id="UP001217089">
    <property type="component" value="Unassembled WGS sequence"/>
</dbReference>
<proteinExistence type="inferred from homology"/>
<dbReference type="Gene3D" id="3.90.1720.10">
    <property type="entry name" value="endopeptidase domain like (from Nostoc punctiforme)"/>
    <property type="match status" value="1"/>
</dbReference>